<accession>A0A8B6XBT1</accession>
<evidence type="ECO:0000256" key="1">
    <source>
        <dbReference type="SAM" id="MobiDB-lite"/>
    </source>
</evidence>
<keyword evidence="3" id="KW-1185">Reference proteome</keyword>
<name>A0A8B6XBT1_9BURK</name>
<dbReference type="InterPro" id="IPR009492">
    <property type="entry name" value="TniQ"/>
</dbReference>
<evidence type="ECO:0000313" key="3">
    <source>
        <dbReference type="Proteomes" id="UP000675920"/>
    </source>
</evidence>
<dbReference type="RefSeq" id="WP_084545331.1">
    <property type="nucleotide sequence ID" value="NZ_KI519499.1"/>
</dbReference>
<evidence type="ECO:0000259" key="2">
    <source>
        <dbReference type="Pfam" id="PF06527"/>
    </source>
</evidence>
<dbReference type="OrthoDB" id="470139at2"/>
<dbReference type="AlphaFoldDB" id="A0A8B6XBT1"/>
<feature type="region of interest" description="Disordered" evidence="1">
    <location>
        <begin position="371"/>
        <end position="409"/>
    </location>
</feature>
<proteinExistence type="predicted"/>
<dbReference type="Pfam" id="PF06527">
    <property type="entry name" value="TniQ"/>
    <property type="match status" value="1"/>
</dbReference>
<dbReference type="Proteomes" id="UP000675920">
    <property type="component" value="Unplaced"/>
</dbReference>
<feature type="domain" description="TniQ" evidence="2">
    <location>
        <begin position="4"/>
        <end position="152"/>
    </location>
</feature>
<reference evidence="4" key="1">
    <citation type="submission" date="2025-08" db="UniProtKB">
        <authorList>
            <consortium name="RefSeq"/>
        </authorList>
    </citation>
    <scope>IDENTIFICATION</scope>
</reference>
<organism evidence="3 4">
    <name type="scientific">Derxia gummosa DSM 723</name>
    <dbReference type="NCBI Taxonomy" id="1121388"/>
    <lineage>
        <taxon>Bacteria</taxon>
        <taxon>Pseudomonadati</taxon>
        <taxon>Pseudomonadota</taxon>
        <taxon>Betaproteobacteria</taxon>
        <taxon>Burkholderiales</taxon>
        <taxon>Alcaligenaceae</taxon>
        <taxon>Derxia</taxon>
    </lineage>
</organism>
<sequence length="409" mass="45401">MALLPKPYDDEVVGSVFARAAVQAGLPLKTLLGSIFSGRGSHSFLMTSELHRVASFAGVDADELLSQHTMFPYAVAYMTRDVKAAFRTKALSLQPGQECLGSLTKSVSHGVPYRRFCPDCVRQDLRMYGESYWRRAHLLPGALVCLRHHKPLKTANLPLRGRTSMKDITLPHQAELLPTRLPASAALRMKLTERSVQALVGQVQVDNDWREWYRTRVLALGYQLPPGAVAGAALARELRSYFGQPLLESMGCPLPGTCLDTWPALMTRPGIDTPFATPKHVVLDVFLDEGIRAPDDVTSLYQAPGKKTRDYARLDKATVARIEKRIQQVVDAGERTSIKALLTDAGVWSAFRHDRENFPATRATLDEFRASNQAERQVGGRSYWRQRHPSRYSPPQGIDAATDEAPAAR</sequence>
<protein>
    <submittedName>
        <fullName evidence="4">TnsD family Tn7-like transposition protein</fullName>
    </submittedName>
</protein>
<evidence type="ECO:0000313" key="4">
    <source>
        <dbReference type="RefSeq" id="WP_084545331.1"/>
    </source>
</evidence>